<dbReference type="PANTHER" id="PTHR43514:SF10">
    <property type="entry name" value="MOLYBDENUM IMPORT ATP-BINDING PROTEIN MODC 2"/>
    <property type="match status" value="1"/>
</dbReference>
<dbReference type="InterPro" id="IPR050334">
    <property type="entry name" value="Molybdenum_import_ModC"/>
</dbReference>
<dbReference type="Proteomes" id="UP000199586">
    <property type="component" value="Unassembled WGS sequence"/>
</dbReference>
<keyword evidence="1" id="KW-0547">Nucleotide-binding</keyword>
<dbReference type="RefSeq" id="WP_093331541.1">
    <property type="nucleotide sequence ID" value="NZ_FOXP01000002.1"/>
</dbReference>
<dbReference type="PANTHER" id="PTHR43514">
    <property type="entry name" value="ABC TRANSPORTER I FAMILY MEMBER 10"/>
    <property type="match status" value="1"/>
</dbReference>
<dbReference type="SUPFAM" id="SSF52540">
    <property type="entry name" value="P-loop containing nucleoside triphosphate hydrolases"/>
    <property type="match status" value="1"/>
</dbReference>
<reference evidence="4 5" key="1">
    <citation type="submission" date="2016-10" db="EMBL/GenBank/DDBJ databases">
        <authorList>
            <person name="de Groot N.N."/>
        </authorList>
    </citation>
    <scope>NUCLEOTIDE SEQUENCE [LARGE SCALE GENOMIC DNA]</scope>
    <source>
        <strain evidence="4 5">CGMCC 1.9113</strain>
    </source>
</reference>
<dbReference type="STRING" id="634430.SAMN04488241_102325"/>
<keyword evidence="2 4" id="KW-0067">ATP-binding</keyword>
<dbReference type="PROSITE" id="PS50893">
    <property type="entry name" value="ABC_TRANSPORTER_2"/>
    <property type="match status" value="1"/>
</dbReference>
<dbReference type="AlphaFoldDB" id="A0A1I5QW58"/>
<keyword evidence="5" id="KW-1185">Reference proteome</keyword>
<dbReference type="GO" id="GO:0005524">
    <property type="term" value="F:ATP binding"/>
    <property type="evidence" value="ECO:0007669"/>
    <property type="project" value="UniProtKB-KW"/>
</dbReference>
<feature type="domain" description="ABC transporter" evidence="3">
    <location>
        <begin position="2"/>
        <end position="232"/>
    </location>
</feature>
<dbReference type="SMART" id="SM00382">
    <property type="entry name" value="AAA"/>
    <property type="match status" value="1"/>
</dbReference>
<dbReference type="Gene3D" id="3.40.50.300">
    <property type="entry name" value="P-loop containing nucleotide triphosphate hydrolases"/>
    <property type="match status" value="1"/>
</dbReference>
<evidence type="ECO:0000256" key="2">
    <source>
        <dbReference type="ARBA" id="ARBA00022840"/>
    </source>
</evidence>
<protein>
    <submittedName>
        <fullName evidence="4">Molybdate transport system ATP-binding protein</fullName>
    </submittedName>
</protein>
<dbReference type="Pfam" id="PF00005">
    <property type="entry name" value="ABC_tran"/>
    <property type="match status" value="1"/>
</dbReference>
<dbReference type="InterPro" id="IPR027417">
    <property type="entry name" value="P-loop_NTPase"/>
</dbReference>
<accession>A0A1I5QW58</accession>
<sequence length="259" mass="27667">MIRVAARQRLGGFALDVAFEGPPDGVTVLFGPSGAGKSATLAVVAGIARAADALVVVGERVLTDTGARVFVLPERRRIGVVHQDARLFPHLSVARNLRYGWRRTTGERRIGWDEAIEVLAIGHLLDRSPRDLSGGERQRVAIGRALLSQPDLLLLDEPVSALDAGRRAEVLRFVAALKQRFGLPMLYVTHSEDEARLLGDHLVRIEDGRVVGQGSPAAMLPVRQVVGEAVGPGMVRVGEAVIAVPGVDAPSGAVVRVSW</sequence>
<gene>
    <name evidence="4" type="ORF">SAMN04488241_102325</name>
</gene>
<dbReference type="InterPro" id="IPR003439">
    <property type="entry name" value="ABC_transporter-like_ATP-bd"/>
</dbReference>
<dbReference type="PROSITE" id="PS00211">
    <property type="entry name" value="ABC_TRANSPORTER_1"/>
    <property type="match status" value="1"/>
</dbReference>
<evidence type="ECO:0000256" key="1">
    <source>
        <dbReference type="ARBA" id="ARBA00022741"/>
    </source>
</evidence>
<dbReference type="GO" id="GO:0016887">
    <property type="term" value="F:ATP hydrolysis activity"/>
    <property type="evidence" value="ECO:0007669"/>
    <property type="project" value="InterPro"/>
</dbReference>
<evidence type="ECO:0000313" key="4">
    <source>
        <dbReference type="EMBL" id="SFP50360.1"/>
    </source>
</evidence>
<dbReference type="EMBL" id="FOXP01000002">
    <property type="protein sequence ID" value="SFP50360.1"/>
    <property type="molecule type" value="Genomic_DNA"/>
</dbReference>
<proteinExistence type="predicted"/>
<dbReference type="OrthoDB" id="9802264at2"/>
<organism evidence="4 5">
    <name type="scientific">Sphingomonas rubra</name>
    <dbReference type="NCBI Taxonomy" id="634430"/>
    <lineage>
        <taxon>Bacteria</taxon>
        <taxon>Pseudomonadati</taxon>
        <taxon>Pseudomonadota</taxon>
        <taxon>Alphaproteobacteria</taxon>
        <taxon>Sphingomonadales</taxon>
        <taxon>Sphingomonadaceae</taxon>
        <taxon>Sphingomonas</taxon>
    </lineage>
</organism>
<dbReference type="InterPro" id="IPR017871">
    <property type="entry name" value="ABC_transporter-like_CS"/>
</dbReference>
<dbReference type="InterPro" id="IPR003593">
    <property type="entry name" value="AAA+_ATPase"/>
</dbReference>
<name>A0A1I5QW58_9SPHN</name>
<evidence type="ECO:0000313" key="5">
    <source>
        <dbReference type="Proteomes" id="UP000199586"/>
    </source>
</evidence>
<evidence type="ECO:0000259" key="3">
    <source>
        <dbReference type="PROSITE" id="PS50893"/>
    </source>
</evidence>